<dbReference type="PROSITE" id="PS51352">
    <property type="entry name" value="THIOREDOXIN_2"/>
    <property type="match status" value="1"/>
</dbReference>
<proteinExistence type="predicted"/>
<comment type="caution">
    <text evidence="6">The sequence shown here is derived from an EMBL/GenBank/DDBJ whole genome shotgun (WGS) entry which is preliminary data.</text>
</comment>
<dbReference type="SUPFAM" id="SSF52833">
    <property type="entry name" value="Thioredoxin-like"/>
    <property type="match status" value="1"/>
</dbReference>
<organism evidence="6 7">
    <name type="scientific">Croceitalea marina</name>
    <dbReference type="NCBI Taxonomy" id="1775166"/>
    <lineage>
        <taxon>Bacteria</taxon>
        <taxon>Pseudomonadati</taxon>
        <taxon>Bacteroidota</taxon>
        <taxon>Flavobacteriia</taxon>
        <taxon>Flavobacteriales</taxon>
        <taxon>Flavobacteriaceae</taxon>
        <taxon>Croceitalea</taxon>
    </lineage>
</organism>
<accession>A0ABW5MQ81</accession>
<dbReference type="RefSeq" id="WP_377764913.1">
    <property type="nucleotide sequence ID" value="NZ_JBHULB010000005.1"/>
</dbReference>
<dbReference type="Proteomes" id="UP001597526">
    <property type="component" value="Unassembled WGS sequence"/>
</dbReference>
<dbReference type="Gene3D" id="3.40.30.10">
    <property type="entry name" value="Glutaredoxin"/>
    <property type="match status" value="1"/>
</dbReference>
<keyword evidence="4" id="KW-0676">Redox-active center</keyword>
<evidence type="ECO:0000256" key="1">
    <source>
        <dbReference type="ARBA" id="ARBA00004196"/>
    </source>
</evidence>
<gene>
    <name evidence="6" type="ORF">ACFSQJ_01160</name>
</gene>
<dbReference type="InterPro" id="IPR013766">
    <property type="entry name" value="Thioredoxin_domain"/>
</dbReference>
<evidence type="ECO:0000256" key="3">
    <source>
        <dbReference type="ARBA" id="ARBA00023157"/>
    </source>
</evidence>
<dbReference type="PANTHER" id="PTHR42852:SF6">
    <property type="entry name" value="THIOL:DISULFIDE INTERCHANGE PROTEIN DSBE"/>
    <property type="match status" value="1"/>
</dbReference>
<evidence type="ECO:0000256" key="2">
    <source>
        <dbReference type="ARBA" id="ARBA00022748"/>
    </source>
</evidence>
<feature type="domain" description="Thioredoxin" evidence="5">
    <location>
        <begin position="231"/>
        <end position="370"/>
    </location>
</feature>
<protein>
    <submittedName>
        <fullName evidence="6">Redoxin domain-containing protein</fullName>
    </submittedName>
</protein>
<keyword evidence="2" id="KW-0201">Cytochrome c-type biogenesis</keyword>
<keyword evidence="3" id="KW-1015">Disulfide bond</keyword>
<sequence length="370" mass="41063">MKKFLAVATIAISIIACGTGTDGYTINGEITGGMNDSTKVYLKTMDSTKKLVDIDTALIIAGKFKFEGTQDAPALHYMVFEGIRGNWPLMLENGTISYKGQKDSLIFTNAEGTPQNEFFANFLKEQRKLRQMAESINGEMRIANQTRDTATLSSLREEYFELQERSQNFNKEFIKNNPSAIISVLLLDNLLKTKAIPSKEVRALFDGFTEDLKKSKPGKELSEQLNAMAATEVGASAPKFSGPTPDGKILALNDVKGKLTLVDFWAAWCRPCRAENPNIVSVYHKYKDKGFNVVGVSLDRKSEDWLKAIEADSLAWNHVSNLQYFNDPIAKMYNINAIPAAFLLDENGVIVAKDLRGPALEEKVAELLLN</sequence>
<evidence type="ECO:0000256" key="4">
    <source>
        <dbReference type="ARBA" id="ARBA00023284"/>
    </source>
</evidence>
<dbReference type="Pfam" id="PF00578">
    <property type="entry name" value="AhpC-TSA"/>
    <property type="match status" value="1"/>
</dbReference>
<reference evidence="7" key="1">
    <citation type="journal article" date="2019" name="Int. J. Syst. Evol. Microbiol.">
        <title>The Global Catalogue of Microorganisms (GCM) 10K type strain sequencing project: providing services to taxonomists for standard genome sequencing and annotation.</title>
        <authorList>
            <consortium name="The Broad Institute Genomics Platform"/>
            <consortium name="The Broad Institute Genome Sequencing Center for Infectious Disease"/>
            <person name="Wu L."/>
            <person name="Ma J."/>
        </authorList>
    </citation>
    <scope>NUCLEOTIDE SEQUENCE [LARGE SCALE GENOMIC DNA]</scope>
    <source>
        <strain evidence="7">KCTC 52368</strain>
    </source>
</reference>
<evidence type="ECO:0000313" key="6">
    <source>
        <dbReference type="EMBL" id="MFD2585515.1"/>
    </source>
</evidence>
<dbReference type="Pfam" id="PF14289">
    <property type="entry name" value="DUF4369"/>
    <property type="match status" value="1"/>
</dbReference>
<keyword evidence="7" id="KW-1185">Reference proteome</keyword>
<comment type="subcellular location">
    <subcellularLocation>
        <location evidence="1">Cell envelope</location>
    </subcellularLocation>
</comment>
<dbReference type="InterPro" id="IPR050553">
    <property type="entry name" value="Thioredoxin_ResA/DsbE_sf"/>
</dbReference>
<name>A0ABW5MQ81_9FLAO</name>
<evidence type="ECO:0000313" key="7">
    <source>
        <dbReference type="Proteomes" id="UP001597526"/>
    </source>
</evidence>
<dbReference type="InterPro" id="IPR036249">
    <property type="entry name" value="Thioredoxin-like_sf"/>
</dbReference>
<dbReference type="PANTHER" id="PTHR42852">
    <property type="entry name" value="THIOL:DISULFIDE INTERCHANGE PROTEIN DSBE"/>
    <property type="match status" value="1"/>
</dbReference>
<dbReference type="InterPro" id="IPR025380">
    <property type="entry name" value="DUF4369"/>
</dbReference>
<dbReference type="CDD" id="cd02966">
    <property type="entry name" value="TlpA_like_family"/>
    <property type="match status" value="1"/>
</dbReference>
<evidence type="ECO:0000259" key="5">
    <source>
        <dbReference type="PROSITE" id="PS51352"/>
    </source>
</evidence>
<dbReference type="InterPro" id="IPR000866">
    <property type="entry name" value="AhpC/TSA"/>
</dbReference>
<dbReference type="PROSITE" id="PS51257">
    <property type="entry name" value="PROKAR_LIPOPROTEIN"/>
    <property type="match status" value="1"/>
</dbReference>
<dbReference type="EMBL" id="JBHULB010000005">
    <property type="protein sequence ID" value="MFD2585515.1"/>
    <property type="molecule type" value="Genomic_DNA"/>
</dbReference>